<keyword evidence="5" id="KW-0256">Endoplasmic reticulum</keyword>
<protein>
    <submittedName>
        <fullName evidence="9">Uncharacterized protein</fullName>
    </submittedName>
</protein>
<name>A0ABQ9HGA7_9NEOP</name>
<comment type="similarity">
    <text evidence="2">Belongs to the nicastrin family.</text>
</comment>
<dbReference type="Proteomes" id="UP001159363">
    <property type="component" value="Chromosome 4"/>
</dbReference>
<accession>A0ABQ9HGA7</accession>
<proteinExistence type="inferred from homology"/>
<evidence type="ECO:0000256" key="8">
    <source>
        <dbReference type="ARBA" id="ARBA00023180"/>
    </source>
</evidence>
<keyword evidence="10" id="KW-1185">Reference proteome</keyword>
<keyword evidence="7" id="KW-0472">Membrane</keyword>
<reference evidence="9 10" key="1">
    <citation type="submission" date="2023-02" db="EMBL/GenBank/DDBJ databases">
        <title>LHISI_Scaffold_Assembly.</title>
        <authorList>
            <person name="Stuart O.P."/>
            <person name="Cleave R."/>
            <person name="Magrath M.J.L."/>
            <person name="Mikheyev A.S."/>
        </authorList>
    </citation>
    <scope>NUCLEOTIDE SEQUENCE [LARGE SCALE GENOMIC DNA]</scope>
    <source>
        <strain evidence="9">Daus_M_001</strain>
        <tissue evidence="9">Leg muscle</tissue>
    </source>
</reference>
<evidence type="ECO:0000256" key="3">
    <source>
        <dbReference type="ARBA" id="ARBA00022692"/>
    </source>
</evidence>
<keyword evidence="6" id="KW-1133">Transmembrane helix</keyword>
<dbReference type="InterPro" id="IPR016574">
    <property type="entry name" value="Nicalin"/>
</dbReference>
<evidence type="ECO:0000256" key="5">
    <source>
        <dbReference type="ARBA" id="ARBA00022824"/>
    </source>
</evidence>
<keyword evidence="3" id="KW-0812">Transmembrane</keyword>
<dbReference type="EMBL" id="JARBHB010000005">
    <property type="protein sequence ID" value="KAJ8883361.1"/>
    <property type="molecule type" value="Genomic_DNA"/>
</dbReference>
<comment type="subcellular location">
    <subcellularLocation>
        <location evidence="1">Endoplasmic reticulum membrane</location>
        <topology evidence="1">Single-pass membrane protein</topology>
    </subcellularLocation>
</comment>
<evidence type="ECO:0000256" key="2">
    <source>
        <dbReference type="ARBA" id="ARBA00007717"/>
    </source>
</evidence>
<organism evidence="9 10">
    <name type="scientific">Dryococelus australis</name>
    <dbReference type="NCBI Taxonomy" id="614101"/>
    <lineage>
        <taxon>Eukaryota</taxon>
        <taxon>Metazoa</taxon>
        <taxon>Ecdysozoa</taxon>
        <taxon>Arthropoda</taxon>
        <taxon>Hexapoda</taxon>
        <taxon>Insecta</taxon>
        <taxon>Pterygota</taxon>
        <taxon>Neoptera</taxon>
        <taxon>Polyneoptera</taxon>
        <taxon>Phasmatodea</taxon>
        <taxon>Verophasmatodea</taxon>
        <taxon>Anareolatae</taxon>
        <taxon>Phasmatidae</taxon>
        <taxon>Eurycanthinae</taxon>
        <taxon>Dryococelus</taxon>
    </lineage>
</organism>
<evidence type="ECO:0000256" key="7">
    <source>
        <dbReference type="ARBA" id="ARBA00023136"/>
    </source>
</evidence>
<sequence>MRCSSHRPHAPVLRGPALCGVTHLEPPLPQVDVLDASMPLSPGKPGMIDSCETCLASQRPSAGITTLSAILHLEKGLRPFKYKPQLDCPHPWPVVVLSHVLTTTYTFSGECHHGLIVAGPWPASNLAVDEPLNPTYLPTYQHISSAFNMAGCRSAAVNLEARSAVGWGTSRHCVVARLEDITSDKFREIRSRAGALLIILPRNLFFLSQEEKQVSWDVVHGFINGDPVGRALKSAHFTLNSLHLHYPHRKSITPRHVEGCGSSCLTLPPCGYFFGPTHYIARGVVPPPFPHPPAGAIGRPRNRSPASVEYWSFGFRLGTKSGMASTILRLGGTALTCIPGRLVACGGRWTCCDIGGDALGLPPGPGVQEVLDDTNTGNYWRMSARSVLQHHECGEDPARADGSFYIRSAVKVQDILAFQGLCRNIYTLSWLTLVLVEGGGGVRSSGLWELEEAMLYQEANIPVYFAEWAPNLQTIVNDIASSYMKDDRSTTAVEVLVNSIAANGYQIVMSTSQPSPRSDVNIATIQVRLWEHGLIGQALSRGTLWCQSNWVGLVLAGLTSHVGGGLEKLPLLTEGQVVSSILLRLCPGETLWVWIEPWPEHAATTILMTSVGRARDRFAKRSTAVAVVKVRVKVRGEKNPRRRHAIQGSGSRLCQL</sequence>
<evidence type="ECO:0000256" key="1">
    <source>
        <dbReference type="ARBA" id="ARBA00004389"/>
    </source>
</evidence>
<keyword evidence="4" id="KW-0732">Signal</keyword>
<evidence type="ECO:0000256" key="4">
    <source>
        <dbReference type="ARBA" id="ARBA00022729"/>
    </source>
</evidence>
<gene>
    <name evidence="9" type="ORF">PR048_015204</name>
</gene>
<keyword evidence="8" id="KW-0325">Glycoprotein</keyword>
<evidence type="ECO:0000256" key="6">
    <source>
        <dbReference type="ARBA" id="ARBA00022989"/>
    </source>
</evidence>
<comment type="caution">
    <text evidence="9">The sequence shown here is derived from an EMBL/GenBank/DDBJ whole genome shotgun (WGS) entry which is preliminary data.</text>
</comment>
<evidence type="ECO:0000313" key="9">
    <source>
        <dbReference type="EMBL" id="KAJ8883361.1"/>
    </source>
</evidence>
<dbReference type="PANTHER" id="PTHR31826">
    <property type="entry name" value="NICALIN"/>
    <property type="match status" value="1"/>
</dbReference>
<evidence type="ECO:0000313" key="10">
    <source>
        <dbReference type="Proteomes" id="UP001159363"/>
    </source>
</evidence>